<accession>Q8JTB4</accession>
<name>Q8JTB4_9REOV</name>
<keyword evidence="1" id="KW-0175">Coiled coil</keyword>
<evidence type="ECO:0000313" key="2">
    <source>
        <dbReference type="EMBL" id="AAM93412.1"/>
    </source>
</evidence>
<organism evidence="2">
    <name type="scientific">Striped bass reovirus</name>
    <dbReference type="NCBI Taxonomy" id="56095"/>
    <lineage>
        <taxon>Viruses</taxon>
        <taxon>Riboviria</taxon>
        <taxon>Orthornavirae</taxon>
        <taxon>Duplornaviricota</taxon>
        <taxon>Resentoviricetes</taxon>
        <taxon>Reovirales</taxon>
        <taxon>Spinareoviridae</taxon>
        <taxon>Aquareovirus</taxon>
        <taxon>Aquareovirus salmonis</taxon>
    </lineage>
</organism>
<feature type="coiled-coil region" evidence="1">
    <location>
        <begin position="94"/>
        <end position="121"/>
    </location>
</feature>
<proteinExistence type="predicted"/>
<feature type="non-terminal residue" evidence="2">
    <location>
        <position position="1"/>
    </location>
</feature>
<feature type="coiled-coil region" evidence="1">
    <location>
        <begin position="226"/>
        <end position="260"/>
    </location>
</feature>
<protein>
    <submittedName>
        <fullName evidence="2">Non-structural protein VP4</fullName>
    </submittedName>
</protein>
<sequence>RSGMAPRGVALWNVLTQHLLEYAELYASASLRDLVTALLDPMTTIANRWTKRSLPTCVSAVCEMRTDPIQTLAHILSVESPPAQTTSAASGLKMSELQAENAALSSQITTLEAQLEAATLSLATTRESIQREQAVHSADALKQYLHDHVCVNCHEEPFLNATMGVEAACQILSARQNARERAADKVRQAVSAGFAETISMLQERTQTLDQRVKTMSDELNATATQLRSALSRLSSAEGRAHELSQRNDLLESQLAETRQLSAYNDRYHRDTICTLQTTVKDSLPYTPTHYGQGQFVMPSLPPARSMMPDLDPADLLM</sequence>
<dbReference type="EMBL" id="AF450320">
    <property type="protein sequence ID" value="AAM93412.1"/>
    <property type="molecule type" value="Genomic_RNA"/>
</dbReference>
<evidence type="ECO:0000256" key="1">
    <source>
        <dbReference type="SAM" id="Coils"/>
    </source>
</evidence>
<dbReference type="SUPFAM" id="SSF57997">
    <property type="entry name" value="Tropomyosin"/>
    <property type="match status" value="1"/>
</dbReference>
<dbReference type="Proteomes" id="UP000888340">
    <property type="component" value="Genome"/>
</dbReference>
<reference evidence="2" key="1">
    <citation type="journal article" date="2002" name="J. Gen. Virol.">
        <title>Common evolutionary origin of aquareoviruses and orthoreoviruses revealed by genome characterization of Golden shiner reovirus, Grass carp reovirus, Striped bass reovirus and golden ide reovirus (genus Aquareovirus, family Reoviridae).</title>
        <authorList>
            <person name="Attoui H."/>
            <person name="Fang Q."/>
            <person name="Jaafar F.M."/>
            <person name="Cantaloube J.F."/>
            <person name="Biagini P."/>
            <person name="De Micco P."/>
            <person name="De Lamballerie X."/>
        </authorList>
    </citation>
    <scope>NUCLEOTIDE SEQUENCE</scope>
</reference>